<dbReference type="InterPro" id="IPR029063">
    <property type="entry name" value="SAM-dependent_MTases_sf"/>
</dbReference>
<dbReference type="GO" id="GO:0008168">
    <property type="term" value="F:methyltransferase activity"/>
    <property type="evidence" value="ECO:0007669"/>
    <property type="project" value="UniProtKB-KW"/>
</dbReference>
<dbReference type="InterPro" id="IPR052514">
    <property type="entry name" value="SAM-dependent_MTase"/>
</dbReference>
<evidence type="ECO:0000313" key="3">
    <source>
        <dbReference type="Proteomes" id="UP000231701"/>
    </source>
</evidence>
<dbReference type="Gene3D" id="3.40.50.150">
    <property type="entry name" value="Vaccinia Virus protein VP39"/>
    <property type="match status" value="1"/>
</dbReference>
<sequence length="370" mass="41690">MSETNYSDAQVEALVKALRARSAVMESHFVSGVAIYGAGFLGEWAARFLIEAGANVTCFIDRDPAKAGTHIHGIPVRLPDDCSLQEQQAIFIAARHVIRDVETLIDMQNPDACHISFDGYFVIRNYERLCAVRSRFLGWDARSLETFNALLISMLTGSIESCLRVMEKDMYFGLPEFSGNFDEIFVDAGAFAGDSVERFIWENLGTFRHIYAFEPGDRQYRAMTKRMQRLADEWAFDPASVSLERAGLAAENGSMACTFTADAPLRHGLTAEVERGEQQSVPVYSLDAYLDGRPVSFIKADVEGWEVDLLKGAEQTIRRCKPKMALCAYHYPSDLFEIAEMVHAMVPEYRFQLRQHAPLFGDFVLYCYTK</sequence>
<proteinExistence type="predicted"/>
<accession>A0A2K8L310</accession>
<dbReference type="AlphaFoldDB" id="A0A2K8L310"/>
<dbReference type="GO" id="GO:0032259">
    <property type="term" value="P:methylation"/>
    <property type="evidence" value="ECO:0007669"/>
    <property type="project" value="UniProtKB-KW"/>
</dbReference>
<organism evidence="2 3">
    <name type="scientific">Mariprofundus aestuarium</name>
    <dbReference type="NCBI Taxonomy" id="1921086"/>
    <lineage>
        <taxon>Bacteria</taxon>
        <taxon>Pseudomonadati</taxon>
        <taxon>Pseudomonadota</taxon>
        <taxon>Candidatius Mariprofundia</taxon>
        <taxon>Mariprofundales</taxon>
        <taxon>Mariprofundaceae</taxon>
        <taxon>Mariprofundus</taxon>
    </lineage>
</organism>
<dbReference type="InterPro" id="IPR006342">
    <property type="entry name" value="FkbM_mtfrase"/>
</dbReference>
<dbReference type="NCBIfam" id="TIGR01444">
    <property type="entry name" value="fkbM_fam"/>
    <property type="match status" value="1"/>
</dbReference>
<dbReference type="Proteomes" id="UP000231701">
    <property type="component" value="Chromosome"/>
</dbReference>
<gene>
    <name evidence="2" type="ORF">Ga0123461_0183</name>
</gene>
<feature type="domain" description="Methyltransferase FkbM" evidence="1">
    <location>
        <begin position="187"/>
        <end position="334"/>
    </location>
</feature>
<reference evidence="2 3" key="1">
    <citation type="submission" date="2016-12" db="EMBL/GenBank/DDBJ databases">
        <title>Isolation and genomic insights into novel planktonic Zetaproteobacteria from stratified waters of the Chesapeake Bay.</title>
        <authorList>
            <person name="McAllister S.M."/>
            <person name="Kato S."/>
            <person name="Chan C.S."/>
            <person name="Chiu B.K."/>
            <person name="Field E.K."/>
        </authorList>
    </citation>
    <scope>NUCLEOTIDE SEQUENCE [LARGE SCALE GENOMIC DNA]</scope>
    <source>
        <strain evidence="2 3">CP-5</strain>
    </source>
</reference>
<evidence type="ECO:0000313" key="2">
    <source>
        <dbReference type="EMBL" id="ATX78636.1"/>
    </source>
</evidence>
<dbReference type="RefSeq" id="WP_100276627.1">
    <property type="nucleotide sequence ID" value="NZ_CP018799.1"/>
</dbReference>
<dbReference type="EMBL" id="CP018799">
    <property type="protein sequence ID" value="ATX78636.1"/>
    <property type="molecule type" value="Genomic_DNA"/>
</dbReference>
<dbReference type="OrthoDB" id="5329963at2"/>
<name>A0A2K8L310_MARES</name>
<dbReference type="SUPFAM" id="SSF53335">
    <property type="entry name" value="S-adenosyl-L-methionine-dependent methyltransferases"/>
    <property type="match status" value="1"/>
</dbReference>
<keyword evidence="3" id="KW-1185">Reference proteome</keyword>
<evidence type="ECO:0000259" key="1">
    <source>
        <dbReference type="Pfam" id="PF05050"/>
    </source>
</evidence>
<dbReference type="Pfam" id="PF05050">
    <property type="entry name" value="Methyltransf_21"/>
    <property type="match status" value="1"/>
</dbReference>
<protein>
    <submittedName>
        <fullName evidence="2">Methyltransferase, FkbM family</fullName>
    </submittedName>
</protein>
<keyword evidence="2" id="KW-0808">Transferase</keyword>
<dbReference type="Gene3D" id="3.40.50.720">
    <property type="entry name" value="NAD(P)-binding Rossmann-like Domain"/>
    <property type="match status" value="1"/>
</dbReference>
<dbReference type="PANTHER" id="PTHR34203:SF15">
    <property type="entry name" value="SLL1173 PROTEIN"/>
    <property type="match status" value="1"/>
</dbReference>
<dbReference type="PANTHER" id="PTHR34203">
    <property type="entry name" value="METHYLTRANSFERASE, FKBM FAMILY PROTEIN"/>
    <property type="match status" value="1"/>
</dbReference>
<dbReference type="KEGG" id="maes:Ga0123461_0183"/>
<keyword evidence="2" id="KW-0489">Methyltransferase</keyword>